<dbReference type="OrthoDB" id="2363873at2759"/>
<dbReference type="PANTHER" id="PTHR10272">
    <property type="entry name" value="PLATELET-ACTIVATING FACTOR ACETYLHYDROLASE"/>
    <property type="match status" value="1"/>
</dbReference>
<dbReference type="GO" id="GO:0003847">
    <property type="term" value="F:1-alkyl-2-acetylglycerophosphocholine esterase activity"/>
    <property type="evidence" value="ECO:0007669"/>
    <property type="project" value="UniProtKB-EC"/>
</dbReference>
<dbReference type="RefSeq" id="XP_033386284.1">
    <property type="nucleotide sequence ID" value="XM_033521392.1"/>
</dbReference>
<organism evidence="6 7">
    <name type="scientific">Aaosphaeria arxii CBS 175.79</name>
    <dbReference type="NCBI Taxonomy" id="1450172"/>
    <lineage>
        <taxon>Eukaryota</taxon>
        <taxon>Fungi</taxon>
        <taxon>Dikarya</taxon>
        <taxon>Ascomycota</taxon>
        <taxon>Pezizomycotina</taxon>
        <taxon>Dothideomycetes</taxon>
        <taxon>Pleosporomycetidae</taxon>
        <taxon>Pleosporales</taxon>
        <taxon>Pleosporales incertae sedis</taxon>
        <taxon>Aaosphaeria</taxon>
    </lineage>
</organism>
<feature type="signal peptide" evidence="5">
    <location>
        <begin position="1"/>
        <end position="20"/>
    </location>
</feature>
<accession>A0A6A5XX92</accession>
<proteinExistence type="predicted"/>
<dbReference type="SUPFAM" id="SSF53474">
    <property type="entry name" value="alpha/beta-Hydrolases"/>
    <property type="match status" value="1"/>
</dbReference>
<evidence type="ECO:0000256" key="3">
    <source>
        <dbReference type="ARBA" id="ARBA00022963"/>
    </source>
</evidence>
<dbReference type="EMBL" id="ML978068">
    <property type="protein sequence ID" value="KAF2017945.1"/>
    <property type="molecule type" value="Genomic_DNA"/>
</dbReference>
<dbReference type="PANTHER" id="PTHR10272:SF14">
    <property type="entry name" value="PAF ACETYLHYDROLASE FAMILY PROTEIN"/>
    <property type="match status" value="1"/>
</dbReference>
<evidence type="ECO:0000256" key="5">
    <source>
        <dbReference type="SAM" id="SignalP"/>
    </source>
</evidence>
<dbReference type="Pfam" id="PF03403">
    <property type="entry name" value="PAF-AH_p_II"/>
    <property type="match status" value="2"/>
</dbReference>
<dbReference type="AlphaFoldDB" id="A0A6A5XX92"/>
<dbReference type="GeneID" id="54278789"/>
<keyword evidence="7" id="KW-1185">Reference proteome</keyword>
<dbReference type="Gene3D" id="3.40.50.1820">
    <property type="entry name" value="alpha/beta hydrolase"/>
    <property type="match status" value="1"/>
</dbReference>
<evidence type="ECO:0000256" key="2">
    <source>
        <dbReference type="ARBA" id="ARBA00022801"/>
    </source>
</evidence>
<name>A0A6A5XX92_9PLEO</name>
<dbReference type="InterPro" id="IPR029058">
    <property type="entry name" value="AB_hydrolase_fold"/>
</dbReference>
<keyword evidence="4" id="KW-0443">Lipid metabolism</keyword>
<evidence type="ECO:0000256" key="1">
    <source>
        <dbReference type="ARBA" id="ARBA00013201"/>
    </source>
</evidence>
<dbReference type="GO" id="GO:0016042">
    <property type="term" value="P:lipid catabolic process"/>
    <property type="evidence" value="ECO:0007669"/>
    <property type="project" value="UniProtKB-KW"/>
</dbReference>
<protein>
    <recommendedName>
        <fullName evidence="1">1-alkyl-2-acetylglycerophosphocholine esterase</fullName>
        <ecNumber evidence="1">3.1.1.47</ecNumber>
    </recommendedName>
</protein>
<dbReference type="EC" id="3.1.1.47" evidence="1"/>
<feature type="chain" id="PRO_5025348890" description="1-alkyl-2-acetylglycerophosphocholine esterase" evidence="5">
    <location>
        <begin position="21"/>
        <end position="374"/>
    </location>
</feature>
<sequence>MLNRLSLLAFLGFAAPLISGTVLPIVGSDPSQVAIYQKVLTDQERLDPFAKDGRARSIAVTGFSPLSACRRHKLQPYMPPTTAGFEDEKFAAYGLPNGTFRSLYLDTCTLGETPKSGSLPLVLFSGALATSRTLYNGLLQSVAAKGYLVISIDHPYDADIVELSNGTVVTGVDISDDELEAALKTRTEDIAFVYNQVLQRSLLNEIFPKYRTGRNAPKTAVLGHSFGGAAAASTLKQIASIKGGINLDGTMFGDVLKTGFDRPFMLVGHENKTQATDPSWKAVWANLKGWKKEFEVKRSAHYGFSDLPLIASTLGLQDKLPSEVEQVLGSIEGRRMTKLTVDLVVAFLDMVLKSRSQDRFACIGKEFPEVVEAN</sequence>
<keyword evidence="3" id="KW-0442">Lipid degradation</keyword>
<evidence type="ECO:0000313" key="7">
    <source>
        <dbReference type="Proteomes" id="UP000799778"/>
    </source>
</evidence>
<evidence type="ECO:0000256" key="4">
    <source>
        <dbReference type="ARBA" id="ARBA00023098"/>
    </source>
</evidence>
<dbReference type="Proteomes" id="UP000799778">
    <property type="component" value="Unassembled WGS sequence"/>
</dbReference>
<gene>
    <name evidence="6" type="ORF">BU24DRAFT_162377</name>
</gene>
<keyword evidence="5" id="KW-0732">Signal</keyword>
<keyword evidence="2 6" id="KW-0378">Hydrolase</keyword>
<evidence type="ECO:0000313" key="6">
    <source>
        <dbReference type="EMBL" id="KAF2017945.1"/>
    </source>
</evidence>
<reference evidence="6" key="1">
    <citation type="journal article" date="2020" name="Stud. Mycol.">
        <title>101 Dothideomycetes genomes: a test case for predicting lifestyles and emergence of pathogens.</title>
        <authorList>
            <person name="Haridas S."/>
            <person name="Albert R."/>
            <person name="Binder M."/>
            <person name="Bloem J."/>
            <person name="Labutti K."/>
            <person name="Salamov A."/>
            <person name="Andreopoulos B."/>
            <person name="Baker S."/>
            <person name="Barry K."/>
            <person name="Bills G."/>
            <person name="Bluhm B."/>
            <person name="Cannon C."/>
            <person name="Castanera R."/>
            <person name="Culley D."/>
            <person name="Daum C."/>
            <person name="Ezra D."/>
            <person name="Gonzalez J."/>
            <person name="Henrissat B."/>
            <person name="Kuo A."/>
            <person name="Liang C."/>
            <person name="Lipzen A."/>
            <person name="Lutzoni F."/>
            <person name="Magnuson J."/>
            <person name="Mondo S."/>
            <person name="Nolan M."/>
            <person name="Ohm R."/>
            <person name="Pangilinan J."/>
            <person name="Park H.-J."/>
            <person name="Ramirez L."/>
            <person name="Alfaro M."/>
            <person name="Sun H."/>
            <person name="Tritt A."/>
            <person name="Yoshinaga Y."/>
            <person name="Zwiers L.-H."/>
            <person name="Turgeon B."/>
            <person name="Goodwin S."/>
            <person name="Spatafora J."/>
            <person name="Crous P."/>
            <person name="Grigoriev I."/>
        </authorList>
    </citation>
    <scope>NUCLEOTIDE SEQUENCE</scope>
    <source>
        <strain evidence="6">CBS 175.79</strain>
    </source>
</reference>